<dbReference type="OrthoDB" id="418495at2759"/>
<evidence type="ECO:0000313" key="7">
    <source>
        <dbReference type="EMBL" id="CAH0379973.1"/>
    </source>
</evidence>
<dbReference type="InterPro" id="IPR002109">
    <property type="entry name" value="Glutaredoxin"/>
</dbReference>
<evidence type="ECO:0000313" key="6">
    <source>
        <dbReference type="EMBL" id="CAE0699332.1"/>
    </source>
</evidence>
<keyword evidence="8" id="KW-1185">Reference proteome</keyword>
<organism evidence="6">
    <name type="scientific">Pelagomonas calceolata</name>
    <dbReference type="NCBI Taxonomy" id="35677"/>
    <lineage>
        <taxon>Eukaryota</taxon>
        <taxon>Sar</taxon>
        <taxon>Stramenopiles</taxon>
        <taxon>Ochrophyta</taxon>
        <taxon>Pelagophyceae</taxon>
        <taxon>Pelagomonadales</taxon>
        <taxon>Pelagomonadaceae</taxon>
        <taxon>Pelagomonas</taxon>
    </lineage>
</organism>
<evidence type="ECO:0000256" key="3">
    <source>
        <dbReference type="SAM" id="MobiDB-lite"/>
    </source>
</evidence>
<dbReference type="PROSITE" id="PS00195">
    <property type="entry name" value="GLUTAREDOXIN_1"/>
    <property type="match status" value="1"/>
</dbReference>
<feature type="compositionally biased region" description="Low complexity" evidence="3">
    <location>
        <begin position="215"/>
        <end position="227"/>
    </location>
</feature>
<gene>
    <name evidence="6" type="ORF">PCAL00307_LOCUS14768</name>
    <name evidence="7" type="ORF">PECAL_6P16100</name>
</gene>
<dbReference type="SUPFAM" id="SSF52833">
    <property type="entry name" value="Thioredoxin-like"/>
    <property type="match status" value="1"/>
</dbReference>
<dbReference type="PROSITE" id="PS51354">
    <property type="entry name" value="GLUTAREDOXIN_2"/>
    <property type="match status" value="1"/>
</dbReference>
<dbReference type="InterPro" id="IPR011767">
    <property type="entry name" value="GLR_AS"/>
</dbReference>
<evidence type="ECO:0000256" key="2">
    <source>
        <dbReference type="ARBA" id="ARBA00023284"/>
    </source>
</evidence>
<feature type="region of interest" description="Disordered" evidence="3">
    <location>
        <begin position="209"/>
        <end position="229"/>
    </location>
</feature>
<accession>A0A7S4EA08</accession>
<dbReference type="EMBL" id="CAKKNE010000006">
    <property type="protein sequence ID" value="CAH0379973.1"/>
    <property type="molecule type" value="Genomic_DNA"/>
</dbReference>
<feature type="domain" description="Glutaredoxin" evidence="5">
    <location>
        <begin position="314"/>
        <end position="376"/>
    </location>
</feature>
<feature type="chain" id="PRO_5035593799" description="Glutaredoxin domain-containing protein" evidence="4">
    <location>
        <begin position="16"/>
        <end position="406"/>
    </location>
</feature>
<reference evidence="7" key="2">
    <citation type="submission" date="2021-11" db="EMBL/GenBank/DDBJ databases">
        <authorList>
            <consortium name="Genoscope - CEA"/>
            <person name="William W."/>
        </authorList>
    </citation>
    <scope>NUCLEOTIDE SEQUENCE</scope>
</reference>
<dbReference type="Gene3D" id="3.40.30.10">
    <property type="entry name" value="Glutaredoxin"/>
    <property type="match status" value="1"/>
</dbReference>
<dbReference type="AlphaFoldDB" id="A0A7S4EA08"/>
<dbReference type="PRINTS" id="PR00160">
    <property type="entry name" value="GLUTAREDOXIN"/>
</dbReference>
<dbReference type="InterPro" id="IPR036249">
    <property type="entry name" value="Thioredoxin-like_sf"/>
</dbReference>
<evidence type="ECO:0000256" key="1">
    <source>
        <dbReference type="ARBA" id="ARBA00023157"/>
    </source>
</evidence>
<reference evidence="6" key="1">
    <citation type="submission" date="2021-01" db="EMBL/GenBank/DDBJ databases">
        <authorList>
            <person name="Corre E."/>
            <person name="Pelletier E."/>
            <person name="Niang G."/>
            <person name="Scheremetjew M."/>
            <person name="Finn R."/>
            <person name="Kale V."/>
            <person name="Holt S."/>
            <person name="Cochrane G."/>
            <person name="Meng A."/>
            <person name="Brown T."/>
            <person name="Cohen L."/>
        </authorList>
    </citation>
    <scope>NUCLEOTIDE SEQUENCE</scope>
    <source>
        <strain evidence="6">CCMP1756</strain>
    </source>
</reference>
<dbReference type="EMBL" id="HBIW01017128">
    <property type="protein sequence ID" value="CAE0699332.1"/>
    <property type="molecule type" value="Transcribed_RNA"/>
</dbReference>
<protein>
    <recommendedName>
        <fullName evidence="5">Glutaredoxin domain-containing protein</fullName>
    </recommendedName>
</protein>
<evidence type="ECO:0000259" key="5">
    <source>
        <dbReference type="Pfam" id="PF00462"/>
    </source>
</evidence>
<dbReference type="Proteomes" id="UP000789595">
    <property type="component" value="Unassembled WGS sequence"/>
</dbReference>
<dbReference type="PANTHER" id="PTHR34123:SF1">
    <property type="entry name" value="OS04G0578200 PROTEIN"/>
    <property type="match status" value="1"/>
</dbReference>
<dbReference type="InterPro" id="IPR014025">
    <property type="entry name" value="Glutaredoxin_subgr"/>
</dbReference>
<name>A0A7S4EA08_9STRA</name>
<keyword evidence="1" id="KW-1015">Disulfide bond</keyword>
<keyword evidence="4" id="KW-0732">Signal</keyword>
<feature type="signal peptide" evidence="4">
    <location>
        <begin position="1"/>
        <end position="15"/>
    </location>
</feature>
<dbReference type="PANTHER" id="PTHR34123">
    <property type="entry name" value="OS04G0578200 PROTEIN"/>
    <property type="match status" value="1"/>
</dbReference>
<evidence type="ECO:0000256" key="4">
    <source>
        <dbReference type="SAM" id="SignalP"/>
    </source>
</evidence>
<sequence length="406" mass="43069">MMRFVAVFLVTTVAAFAPTPAPRHKIIQHAGDEPTLATKGAWFAAELAGKAKAALQGAPERGPTTAPPRSVSEAVDRIKLDYEGPEGPYFLTGKMDAGCYDVDCEFADPFVSFNGRERFESNLANLAGGFITESSVRPLSSSLEGMSYRTKLLVKLRLALPWSPVLAWPWGVEHVLEERDDGTVVVTRHLESWDVSAGEGVRQLFRSGPTGALTKASSSPSKAAPSKLGTKDPIAGPLVAAARSVGLLPEQEADGWAGEPSEWAEADSFTQKLSAFTQNYLSGFKQFVAEQVAGEFDAAAVDTAIESEVSRGGVLMYSFTSCPFCKKAKELLDEKGALYTVVELDEIADGAARRARLGARTGRTSVPAIFIDGSYIGGLNDGSPGLAPLDAAGELVPRLKGAGALR</sequence>
<evidence type="ECO:0000313" key="8">
    <source>
        <dbReference type="Proteomes" id="UP000789595"/>
    </source>
</evidence>
<keyword evidence="2" id="KW-0676">Redox-active center</keyword>
<proteinExistence type="predicted"/>
<dbReference type="Pfam" id="PF00462">
    <property type="entry name" value="Glutaredoxin"/>
    <property type="match status" value="1"/>
</dbReference>